<dbReference type="Pfam" id="PF02579">
    <property type="entry name" value="Nitro_FeMo-Co"/>
    <property type="match status" value="1"/>
</dbReference>
<dbReference type="InterPro" id="IPR036105">
    <property type="entry name" value="DiNase_FeMo-co_biosyn_sf"/>
</dbReference>
<dbReference type="NCBIfam" id="TIGR02663">
    <property type="entry name" value="nifX"/>
    <property type="match status" value="1"/>
</dbReference>
<reference evidence="4 5" key="1">
    <citation type="submission" date="2018-03" db="EMBL/GenBank/DDBJ databases">
        <title>Cereibacter changlensis.</title>
        <authorList>
            <person name="Meyer T.E."/>
            <person name="Miller S."/>
            <person name="Lodha T."/>
            <person name="Gandham S."/>
            <person name="Chintalapati S."/>
            <person name="Chintalapati V.R."/>
        </authorList>
    </citation>
    <scope>NUCLEOTIDE SEQUENCE [LARGE SCALE GENOMIC DNA]</scope>
    <source>
        <strain evidence="4 5">JA139</strain>
    </source>
</reference>
<keyword evidence="5" id="KW-1185">Reference proteome</keyword>
<accession>A0A2T4JZ46</accession>
<evidence type="ECO:0000256" key="1">
    <source>
        <dbReference type="ARBA" id="ARBA00010285"/>
    </source>
</evidence>
<dbReference type="PANTHER" id="PTHR33937:SF1">
    <property type="entry name" value="IRON-MOLIBDENUM COFACTOR PROCESSING PROTEIN"/>
    <property type="match status" value="1"/>
</dbReference>
<dbReference type="GO" id="GO:0051540">
    <property type="term" value="F:metal cluster binding"/>
    <property type="evidence" value="ECO:0007669"/>
    <property type="project" value="InterPro"/>
</dbReference>
<protein>
    <submittedName>
        <fullName evidence="4">Nitrogen fixation protein NifX</fullName>
    </submittedName>
</protein>
<comment type="caution">
    <text evidence="4">The sequence shown here is derived from an EMBL/GenBank/DDBJ whole genome shotgun (WGS) entry which is preliminary data.</text>
</comment>
<dbReference type="GO" id="GO:0009399">
    <property type="term" value="P:nitrogen fixation"/>
    <property type="evidence" value="ECO:0007669"/>
    <property type="project" value="InterPro"/>
</dbReference>
<dbReference type="SUPFAM" id="SSF53146">
    <property type="entry name" value="Nitrogenase accessory factor-like"/>
    <property type="match status" value="1"/>
</dbReference>
<dbReference type="PANTHER" id="PTHR33937">
    <property type="entry name" value="IRON-MOLYBDENUM PROTEIN-RELATED-RELATED"/>
    <property type="match status" value="1"/>
</dbReference>
<comment type="similarity">
    <text evidence="1">Belongs to the NifX/NifY family.</text>
</comment>
<dbReference type="InterPro" id="IPR051840">
    <property type="entry name" value="NifX/NifY_domain"/>
</dbReference>
<keyword evidence="2" id="KW-0535">Nitrogen fixation</keyword>
<dbReference type="InterPro" id="IPR013480">
    <property type="entry name" value="NifX"/>
</dbReference>
<dbReference type="InterPro" id="IPR034169">
    <property type="entry name" value="NifX-like"/>
</dbReference>
<proteinExistence type="inferred from homology"/>
<gene>
    <name evidence="4" type="primary">nifX</name>
    <name evidence="4" type="ORF">C5F48_03430</name>
</gene>
<evidence type="ECO:0000259" key="3">
    <source>
        <dbReference type="Pfam" id="PF02579"/>
    </source>
</evidence>
<dbReference type="AlphaFoldDB" id="A0A2T4JZ46"/>
<dbReference type="OrthoDB" id="9797941at2"/>
<evidence type="ECO:0000313" key="4">
    <source>
        <dbReference type="EMBL" id="PTE23136.1"/>
    </source>
</evidence>
<dbReference type="InterPro" id="IPR003731">
    <property type="entry name" value="Di-Nase_FeMo-co_biosynth"/>
</dbReference>
<sequence>MPPRRLRLIEPEPTMTDPADTPLKIAIATNDLETLNAHFGSARSFAIWEVSASAARFVEAIGFEATAQSGKHDDLDDKITPKVAALEGCALLFVLAIGGPAAAKVVRAGVHPIKRKDPESIASVVEQVQVMLRGNPPPFLRKALGRGAASFVEEDAI</sequence>
<feature type="domain" description="Dinitrogenase iron-molybdenum cofactor biosynthesis" evidence="3">
    <location>
        <begin position="33"/>
        <end position="129"/>
    </location>
</feature>
<name>A0A2T4JZ46_9RHOB</name>
<dbReference type="EMBL" id="PZKG01000009">
    <property type="protein sequence ID" value="PTE23136.1"/>
    <property type="molecule type" value="Genomic_DNA"/>
</dbReference>
<evidence type="ECO:0000256" key="2">
    <source>
        <dbReference type="ARBA" id="ARBA00023231"/>
    </source>
</evidence>
<dbReference type="CDD" id="cd00853">
    <property type="entry name" value="NifX"/>
    <property type="match status" value="1"/>
</dbReference>
<organism evidence="4 5">
    <name type="scientific">Cereibacter changlensis JA139</name>
    <dbReference type="NCBI Taxonomy" id="1188249"/>
    <lineage>
        <taxon>Bacteria</taxon>
        <taxon>Pseudomonadati</taxon>
        <taxon>Pseudomonadota</taxon>
        <taxon>Alphaproteobacteria</taxon>
        <taxon>Rhodobacterales</taxon>
        <taxon>Paracoccaceae</taxon>
        <taxon>Cereibacter</taxon>
    </lineage>
</organism>
<evidence type="ECO:0000313" key="5">
    <source>
        <dbReference type="Proteomes" id="UP000241010"/>
    </source>
</evidence>
<dbReference type="Gene3D" id="3.30.420.130">
    <property type="entry name" value="Dinitrogenase iron-molybdenum cofactor biosynthesis domain"/>
    <property type="match status" value="1"/>
</dbReference>
<dbReference type="Proteomes" id="UP000241010">
    <property type="component" value="Unassembled WGS sequence"/>
</dbReference>